<comment type="caution">
    <text evidence="5">The sequence shown here is derived from an EMBL/GenBank/DDBJ whole genome shotgun (WGS) entry which is preliminary data.</text>
</comment>
<protein>
    <submittedName>
        <fullName evidence="5">Hydroxymethylbutenyl pyrophosphate reductase</fullName>
    </submittedName>
</protein>
<feature type="domain" description="S1 motif" evidence="4">
    <location>
        <begin position="26"/>
        <end position="96"/>
    </location>
</feature>
<dbReference type="Pfam" id="PF00575">
    <property type="entry name" value="S1"/>
    <property type="match status" value="4"/>
</dbReference>
<dbReference type="GO" id="GO:0003735">
    <property type="term" value="F:structural constituent of ribosome"/>
    <property type="evidence" value="ECO:0007669"/>
    <property type="project" value="TreeGrafter"/>
</dbReference>
<dbReference type="GO" id="GO:0003729">
    <property type="term" value="F:mRNA binding"/>
    <property type="evidence" value="ECO:0007669"/>
    <property type="project" value="UniProtKB-ARBA"/>
</dbReference>
<dbReference type="SUPFAM" id="SSF50249">
    <property type="entry name" value="Nucleic acid-binding proteins"/>
    <property type="match status" value="4"/>
</dbReference>
<dbReference type="PANTHER" id="PTHR10724:SF7">
    <property type="entry name" value="SMALL RIBOSOMAL SUBUNIT PROTEIN BS1C"/>
    <property type="match status" value="1"/>
</dbReference>
<evidence type="ECO:0000256" key="1">
    <source>
        <dbReference type="ARBA" id="ARBA00006767"/>
    </source>
</evidence>
<name>K1VAF2_9ZZZZ</name>
<reference evidence="5" key="1">
    <citation type="journal article" date="2013" name="Environ. Microbiol.">
        <title>Microbiota from the distal guts of lean and obese adolescents exhibit partial functional redundancy besides clear differences in community structure.</title>
        <authorList>
            <person name="Ferrer M."/>
            <person name="Ruiz A."/>
            <person name="Lanza F."/>
            <person name="Haange S.B."/>
            <person name="Oberbach A."/>
            <person name="Till H."/>
            <person name="Bargiela R."/>
            <person name="Campoy C."/>
            <person name="Segura M.T."/>
            <person name="Richter M."/>
            <person name="von Bergen M."/>
            <person name="Seifert J."/>
            <person name="Suarez A."/>
        </authorList>
    </citation>
    <scope>NUCLEOTIDE SEQUENCE</scope>
</reference>
<keyword evidence="2" id="KW-0689">Ribosomal protein</keyword>
<dbReference type="CDD" id="cd05687">
    <property type="entry name" value="S1_RPS1_repeat_ec1_hs1"/>
    <property type="match status" value="1"/>
</dbReference>
<sequence length="361" mass="39730">MSEEIRDDMSFEEMLAASEAKPLYAGKIVKAKVISVSPTECVVGIDGSKHTGIVKLSEMSHDPNAKMEDLVKVDDELDLVVVKTNDQEGVDTLSRVRFEAQKGMKDVSEAAENGTVMEGDVMEANKGGVVVNVKGVRVFVPRSQATMRRDEDYTKLVGQHVKLVITECAGRKIVGSINKVTAEENKAKRDEFWKNVEVDKQYTGVVKSLTSYGAFVDIGGVDGLCHISELSWNNIKHPSEVVSVGDTIEVYVKDIDTENHKVSLGYKKAEDNPWEQLKNNYPIGSTFHAPVVSLTKFGAFVRILPGVDGLVHISEISNDRVEKVSDALKVGDMVDVKLLDVDFDKKRISLSMKALLNDDAE</sequence>
<accession>K1VAF2</accession>
<comment type="similarity">
    <text evidence="1">Belongs to the bacterial ribosomal protein bS1 family.</text>
</comment>
<dbReference type="InterPro" id="IPR050437">
    <property type="entry name" value="Ribos_protein_bS1-like"/>
</dbReference>
<gene>
    <name evidence="5" type="ORF">LEA_00877</name>
</gene>
<dbReference type="CDD" id="cd05688">
    <property type="entry name" value="S1_RPS1_repeat_ec3"/>
    <property type="match status" value="1"/>
</dbReference>
<feature type="domain" description="S1 motif" evidence="4">
    <location>
        <begin position="284"/>
        <end position="353"/>
    </location>
</feature>
<evidence type="ECO:0000259" key="4">
    <source>
        <dbReference type="PROSITE" id="PS50126"/>
    </source>
</evidence>
<feature type="domain" description="S1 motif" evidence="4">
    <location>
        <begin position="114"/>
        <end position="178"/>
    </location>
</feature>
<dbReference type="GO" id="GO:0006412">
    <property type="term" value="P:translation"/>
    <property type="evidence" value="ECO:0007669"/>
    <property type="project" value="TreeGrafter"/>
</dbReference>
<dbReference type="PANTHER" id="PTHR10724">
    <property type="entry name" value="30S RIBOSOMAL PROTEIN S1"/>
    <property type="match status" value="1"/>
</dbReference>
<feature type="domain" description="S1 motif" evidence="4">
    <location>
        <begin position="199"/>
        <end position="267"/>
    </location>
</feature>
<organism evidence="5">
    <name type="scientific">human gut metagenome</name>
    <dbReference type="NCBI Taxonomy" id="408170"/>
    <lineage>
        <taxon>unclassified sequences</taxon>
        <taxon>metagenomes</taxon>
        <taxon>organismal metagenomes</taxon>
    </lineage>
</organism>
<dbReference type="FunFam" id="2.40.50.140:FF:000051">
    <property type="entry name" value="RNA-binding transcriptional accessory protein"/>
    <property type="match status" value="2"/>
</dbReference>
<dbReference type="Gene3D" id="2.40.50.140">
    <property type="entry name" value="Nucleic acid-binding proteins"/>
    <property type="match status" value="4"/>
</dbReference>
<dbReference type="AlphaFoldDB" id="K1VAF2"/>
<dbReference type="InterPro" id="IPR035104">
    <property type="entry name" value="Ribosomal_protein_S1-like"/>
</dbReference>
<evidence type="ECO:0000256" key="2">
    <source>
        <dbReference type="ARBA" id="ARBA00022980"/>
    </source>
</evidence>
<evidence type="ECO:0000256" key="3">
    <source>
        <dbReference type="ARBA" id="ARBA00023274"/>
    </source>
</evidence>
<dbReference type="PRINTS" id="PR00681">
    <property type="entry name" value="RIBOSOMALS1"/>
</dbReference>
<keyword evidence="3" id="KW-0687">Ribonucleoprotein</keyword>
<evidence type="ECO:0000313" key="5">
    <source>
        <dbReference type="EMBL" id="EKC80921.1"/>
    </source>
</evidence>
<dbReference type="EMBL" id="AJWY01000616">
    <property type="protein sequence ID" value="EKC80921.1"/>
    <property type="molecule type" value="Genomic_DNA"/>
</dbReference>
<dbReference type="SMART" id="SM00316">
    <property type="entry name" value="S1"/>
    <property type="match status" value="4"/>
</dbReference>
<dbReference type="InterPro" id="IPR003029">
    <property type="entry name" value="S1_domain"/>
</dbReference>
<dbReference type="InterPro" id="IPR012340">
    <property type="entry name" value="NA-bd_OB-fold"/>
</dbReference>
<proteinExistence type="inferred from homology"/>
<dbReference type="GO" id="GO:0005737">
    <property type="term" value="C:cytoplasm"/>
    <property type="evidence" value="ECO:0007669"/>
    <property type="project" value="UniProtKB-ARBA"/>
</dbReference>
<dbReference type="PROSITE" id="PS50126">
    <property type="entry name" value="S1"/>
    <property type="match status" value="4"/>
</dbReference>